<name>A0AAV7UMQ2_PLEWA</name>
<evidence type="ECO:0000313" key="2">
    <source>
        <dbReference type="Proteomes" id="UP001066276"/>
    </source>
</evidence>
<dbReference type="AlphaFoldDB" id="A0AAV7UMQ2"/>
<organism evidence="1 2">
    <name type="scientific">Pleurodeles waltl</name>
    <name type="common">Iberian ribbed newt</name>
    <dbReference type="NCBI Taxonomy" id="8319"/>
    <lineage>
        <taxon>Eukaryota</taxon>
        <taxon>Metazoa</taxon>
        <taxon>Chordata</taxon>
        <taxon>Craniata</taxon>
        <taxon>Vertebrata</taxon>
        <taxon>Euteleostomi</taxon>
        <taxon>Amphibia</taxon>
        <taxon>Batrachia</taxon>
        <taxon>Caudata</taxon>
        <taxon>Salamandroidea</taxon>
        <taxon>Salamandridae</taxon>
        <taxon>Pleurodelinae</taxon>
        <taxon>Pleurodeles</taxon>
    </lineage>
</organism>
<proteinExistence type="predicted"/>
<sequence>MAPGEAVPPRCRAPHTEACQSRPTILLTSVRGYHRWWWRPRPPAFWVGARLTFCCAPRLGVAVACLEGASQHGGIAEDMLQTCSTAPGTPLPPKTPQARDLAQYLPELHHRSGEAEGPKSEVKSAEGNCTGWKSEVSLSATFIES</sequence>
<gene>
    <name evidence="1" type="ORF">NDU88_006014</name>
</gene>
<evidence type="ECO:0000313" key="1">
    <source>
        <dbReference type="EMBL" id="KAJ1189264.1"/>
    </source>
</evidence>
<reference evidence="1" key="1">
    <citation type="journal article" date="2022" name="bioRxiv">
        <title>Sequencing and chromosome-scale assembly of the giantPleurodeles waltlgenome.</title>
        <authorList>
            <person name="Brown T."/>
            <person name="Elewa A."/>
            <person name="Iarovenko S."/>
            <person name="Subramanian E."/>
            <person name="Araus A.J."/>
            <person name="Petzold A."/>
            <person name="Susuki M."/>
            <person name="Suzuki K.-i.T."/>
            <person name="Hayashi T."/>
            <person name="Toyoda A."/>
            <person name="Oliveira C."/>
            <person name="Osipova E."/>
            <person name="Leigh N.D."/>
            <person name="Simon A."/>
            <person name="Yun M.H."/>
        </authorList>
    </citation>
    <scope>NUCLEOTIDE SEQUENCE</scope>
    <source>
        <strain evidence="1">20211129_DDA</strain>
        <tissue evidence="1">Liver</tissue>
    </source>
</reference>
<comment type="caution">
    <text evidence="1">The sequence shown here is derived from an EMBL/GenBank/DDBJ whole genome shotgun (WGS) entry which is preliminary data.</text>
</comment>
<protein>
    <submittedName>
        <fullName evidence="1">Uncharacterized protein</fullName>
    </submittedName>
</protein>
<dbReference type="EMBL" id="JANPWB010000005">
    <property type="protein sequence ID" value="KAJ1189264.1"/>
    <property type="molecule type" value="Genomic_DNA"/>
</dbReference>
<keyword evidence="2" id="KW-1185">Reference proteome</keyword>
<accession>A0AAV7UMQ2</accession>
<dbReference type="Proteomes" id="UP001066276">
    <property type="component" value="Chromosome 3_1"/>
</dbReference>